<proteinExistence type="predicted"/>
<dbReference type="SUPFAM" id="SSF56529">
    <property type="entry name" value="FAH"/>
    <property type="match status" value="1"/>
</dbReference>
<dbReference type="AlphaFoldDB" id="A0A939K178"/>
<evidence type="ECO:0000313" key="1">
    <source>
        <dbReference type="EMBL" id="MBO0931990.1"/>
    </source>
</evidence>
<accession>A0A939K178</accession>
<dbReference type="Gene3D" id="3.90.850.10">
    <property type="entry name" value="Fumarylacetoacetase-like, C-terminal domain"/>
    <property type="match status" value="1"/>
</dbReference>
<dbReference type="InterPro" id="IPR009645">
    <property type="entry name" value="GguC"/>
</dbReference>
<gene>
    <name evidence="1" type="ORF">J2I48_13350</name>
</gene>
<dbReference type="EMBL" id="JAFMYU010000009">
    <property type="protein sequence ID" value="MBO0931990.1"/>
    <property type="molecule type" value="Genomic_DNA"/>
</dbReference>
<dbReference type="PIRSF" id="PIRSF033905">
    <property type="entry name" value="UCP033905"/>
    <property type="match status" value="1"/>
</dbReference>
<dbReference type="RefSeq" id="WP_207335958.1">
    <property type="nucleotide sequence ID" value="NZ_JAFMYU010000009.1"/>
</dbReference>
<comment type="caution">
    <text evidence="1">The sequence shown here is derived from an EMBL/GenBank/DDBJ whole genome shotgun (WGS) entry which is preliminary data.</text>
</comment>
<keyword evidence="2" id="KW-1185">Reference proteome</keyword>
<dbReference type="InterPro" id="IPR036663">
    <property type="entry name" value="Fumarylacetoacetase_C_sf"/>
</dbReference>
<dbReference type="Proteomes" id="UP000664795">
    <property type="component" value="Unassembled WGS sequence"/>
</dbReference>
<dbReference type="NCBIfam" id="NF040903">
    <property type="entry name" value="GguC"/>
    <property type="match status" value="1"/>
</dbReference>
<organism evidence="1 2">
    <name type="scientific">Fibrella aquatilis</name>
    <dbReference type="NCBI Taxonomy" id="2817059"/>
    <lineage>
        <taxon>Bacteria</taxon>
        <taxon>Pseudomonadati</taxon>
        <taxon>Bacteroidota</taxon>
        <taxon>Cytophagia</taxon>
        <taxon>Cytophagales</taxon>
        <taxon>Spirosomataceae</taxon>
        <taxon>Fibrella</taxon>
    </lineage>
</organism>
<dbReference type="GO" id="GO:0003824">
    <property type="term" value="F:catalytic activity"/>
    <property type="evidence" value="ECO:0007669"/>
    <property type="project" value="InterPro"/>
</dbReference>
<name>A0A939K178_9BACT</name>
<sequence>MRLIQFVDHIKQPHVGIVDNDRICMLHTVSSTYELAQLAFESNTPLVDLARQLASDRYEDYATLLSDNRVLVPLAHPDPYHTWITGTGLTHLGSAASRDAMHQKLTANAELTDTMKMFKLGVEGGQMQGDVPGAQPEWFYKGNGLMAVAPGHPLPSPPFALDAGEEPELVGIYVNDATGTPHRIGFAVANEFSDHQMERMNYLYLAHSKLRPCSYGPELLLGDLPDHLVGVSRIRRGTDVIWEKEFLTGEANMSHNLANLEHHHFKYDLFRQPGDMHVHFFGTAVISFADGIQPIDGDVFEIQIDSFGAPLRNPLQLILP</sequence>
<protein>
    <submittedName>
        <fullName evidence="1">FAH family protein</fullName>
    </submittedName>
</protein>
<evidence type="ECO:0000313" key="2">
    <source>
        <dbReference type="Proteomes" id="UP000664795"/>
    </source>
</evidence>
<reference evidence="1 2" key="1">
    <citation type="submission" date="2021-03" db="EMBL/GenBank/DDBJ databases">
        <title>Fibrella sp. HMF5036 genome sequencing and assembly.</title>
        <authorList>
            <person name="Kang H."/>
            <person name="Kim H."/>
            <person name="Bae S."/>
            <person name="Joh K."/>
        </authorList>
    </citation>
    <scope>NUCLEOTIDE SEQUENCE [LARGE SCALE GENOMIC DNA]</scope>
    <source>
        <strain evidence="1 2">HMF5036</strain>
    </source>
</reference>